<name>A0AAV7P4E6_PLEWA</name>
<organism evidence="1 2">
    <name type="scientific">Pleurodeles waltl</name>
    <name type="common">Iberian ribbed newt</name>
    <dbReference type="NCBI Taxonomy" id="8319"/>
    <lineage>
        <taxon>Eukaryota</taxon>
        <taxon>Metazoa</taxon>
        <taxon>Chordata</taxon>
        <taxon>Craniata</taxon>
        <taxon>Vertebrata</taxon>
        <taxon>Euteleostomi</taxon>
        <taxon>Amphibia</taxon>
        <taxon>Batrachia</taxon>
        <taxon>Caudata</taxon>
        <taxon>Salamandroidea</taxon>
        <taxon>Salamandridae</taxon>
        <taxon>Pleurodelinae</taxon>
        <taxon>Pleurodeles</taxon>
    </lineage>
</organism>
<evidence type="ECO:0000313" key="2">
    <source>
        <dbReference type="Proteomes" id="UP001066276"/>
    </source>
</evidence>
<dbReference type="EMBL" id="JANPWB010000011">
    <property type="protein sequence ID" value="KAJ1121714.1"/>
    <property type="molecule type" value="Genomic_DNA"/>
</dbReference>
<protein>
    <submittedName>
        <fullName evidence="1">Uncharacterized protein</fullName>
    </submittedName>
</protein>
<dbReference type="Proteomes" id="UP001066276">
    <property type="component" value="Chromosome 7"/>
</dbReference>
<accession>A0AAV7P4E6</accession>
<sequence>MFDACAERASQTPGVLTHAQCERRRPHEAVHGGRRLQELFLLVLMAPVGACRDASLTTPPPCGGVTGSQLSTTHSAKRSLGTCHAPPRGPTLKAGKGEVLEHDLWMHFPH</sequence>
<gene>
    <name evidence="1" type="ORF">NDU88_000233</name>
</gene>
<evidence type="ECO:0000313" key="1">
    <source>
        <dbReference type="EMBL" id="KAJ1121714.1"/>
    </source>
</evidence>
<comment type="caution">
    <text evidence="1">The sequence shown here is derived from an EMBL/GenBank/DDBJ whole genome shotgun (WGS) entry which is preliminary data.</text>
</comment>
<dbReference type="AlphaFoldDB" id="A0AAV7P4E6"/>
<proteinExistence type="predicted"/>
<reference evidence="1" key="1">
    <citation type="journal article" date="2022" name="bioRxiv">
        <title>Sequencing and chromosome-scale assembly of the giantPleurodeles waltlgenome.</title>
        <authorList>
            <person name="Brown T."/>
            <person name="Elewa A."/>
            <person name="Iarovenko S."/>
            <person name="Subramanian E."/>
            <person name="Araus A.J."/>
            <person name="Petzold A."/>
            <person name="Susuki M."/>
            <person name="Suzuki K.-i.T."/>
            <person name="Hayashi T."/>
            <person name="Toyoda A."/>
            <person name="Oliveira C."/>
            <person name="Osipova E."/>
            <person name="Leigh N.D."/>
            <person name="Simon A."/>
            <person name="Yun M.H."/>
        </authorList>
    </citation>
    <scope>NUCLEOTIDE SEQUENCE</scope>
    <source>
        <strain evidence="1">20211129_DDA</strain>
        <tissue evidence="1">Liver</tissue>
    </source>
</reference>
<keyword evidence="2" id="KW-1185">Reference proteome</keyword>